<dbReference type="InterPro" id="IPR000504">
    <property type="entry name" value="RRM_dom"/>
</dbReference>
<keyword evidence="6" id="KW-1185">Reference proteome</keyword>
<dbReference type="InParanoid" id="A0A2V0P1E5"/>
<evidence type="ECO:0000256" key="1">
    <source>
        <dbReference type="ARBA" id="ARBA00022884"/>
    </source>
</evidence>
<evidence type="ECO:0000256" key="3">
    <source>
        <dbReference type="SAM" id="MobiDB-lite"/>
    </source>
</evidence>
<feature type="compositionally biased region" description="Basic and acidic residues" evidence="3">
    <location>
        <begin position="90"/>
        <end position="99"/>
    </location>
</feature>
<organism evidence="5 6">
    <name type="scientific">Raphidocelis subcapitata</name>
    <dbReference type="NCBI Taxonomy" id="307507"/>
    <lineage>
        <taxon>Eukaryota</taxon>
        <taxon>Viridiplantae</taxon>
        <taxon>Chlorophyta</taxon>
        <taxon>core chlorophytes</taxon>
        <taxon>Chlorophyceae</taxon>
        <taxon>CS clade</taxon>
        <taxon>Sphaeropleales</taxon>
        <taxon>Selenastraceae</taxon>
        <taxon>Raphidocelis</taxon>
    </lineage>
</organism>
<dbReference type="PROSITE" id="PS50102">
    <property type="entry name" value="RRM"/>
    <property type="match status" value="1"/>
</dbReference>
<dbReference type="EMBL" id="BDRX01000043">
    <property type="protein sequence ID" value="GBF93684.1"/>
    <property type="molecule type" value="Genomic_DNA"/>
</dbReference>
<feature type="domain" description="RRM" evidence="4">
    <location>
        <begin position="8"/>
        <end position="80"/>
    </location>
</feature>
<feature type="region of interest" description="Disordered" evidence="3">
    <location>
        <begin position="90"/>
        <end position="146"/>
    </location>
</feature>
<dbReference type="PANTHER" id="PTHR23003">
    <property type="entry name" value="RNA RECOGNITION MOTIF RRM DOMAIN CONTAINING PROTEIN"/>
    <property type="match status" value="1"/>
</dbReference>
<accession>A0A2V0P1E5</accession>
<dbReference type="GO" id="GO:0005737">
    <property type="term" value="C:cytoplasm"/>
    <property type="evidence" value="ECO:0007669"/>
    <property type="project" value="TreeGrafter"/>
</dbReference>
<dbReference type="AlphaFoldDB" id="A0A2V0P1E5"/>
<dbReference type="InterPro" id="IPR050374">
    <property type="entry name" value="RRT5_SRSF_SR"/>
</dbReference>
<dbReference type="InterPro" id="IPR012677">
    <property type="entry name" value="Nucleotide-bd_a/b_plait_sf"/>
</dbReference>
<evidence type="ECO:0000256" key="2">
    <source>
        <dbReference type="PROSITE-ProRule" id="PRU00176"/>
    </source>
</evidence>
<dbReference type="SUPFAM" id="SSF54928">
    <property type="entry name" value="RNA-binding domain, RBD"/>
    <property type="match status" value="1"/>
</dbReference>
<gene>
    <name evidence="5" type="ORF">Rsub_06787</name>
</gene>
<dbReference type="GO" id="GO:0003729">
    <property type="term" value="F:mRNA binding"/>
    <property type="evidence" value="ECO:0007669"/>
    <property type="project" value="TreeGrafter"/>
</dbReference>
<proteinExistence type="predicted"/>
<reference evidence="5 6" key="1">
    <citation type="journal article" date="2018" name="Sci. Rep.">
        <title>Raphidocelis subcapitata (=Pseudokirchneriella subcapitata) provides an insight into genome evolution and environmental adaptations in the Sphaeropleales.</title>
        <authorList>
            <person name="Suzuki S."/>
            <person name="Yamaguchi H."/>
            <person name="Nakajima N."/>
            <person name="Kawachi M."/>
        </authorList>
    </citation>
    <scope>NUCLEOTIDE SEQUENCE [LARGE SCALE GENOMIC DNA]</scope>
    <source>
        <strain evidence="5 6">NIES-35</strain>
    </source>
</reference>
<dbReference type="Gene3D" id="3.30.70.330">
    <property type="match status" value="1"/>
</dbReference>
<comment type="caution">
    <text evidence="5">The sequence shown here is derived from an EMBL/GenBank/DDBJ whole genome shotgun (WGS) entry which is preliminary data.</text>
</comment>
<evidence type="ECO:0000313" key="6">
    <source>
        <dbReference type="Proteomes" id="UP000247498"/>
    </source>
</evidence>
<protein>
    <recommendedName>
        <fullName evidence="4">RRM domain-containing protein</fullName>
    </recommendedName>
</protein>
<dbReference type="OrthoDB" id="5970at2759"/>
<dbReference type="InterPro" id="IPR035979">
    <property type="entry name" value="RBD_domain_sf"/>
</dbReference>
<dbReference type="SMART" id="SM00360">
    <property type="entry name" value="RRM"/>
    <property type="match status" value="1"/>
</dbReference>
<dbReference type="Proteomes" id="UP000247498">
    <property type="component" value="Unassembled WGS sequence"/>
</dbReference>
<dbReference type="CDD" id="cd00590">
    <property type="entry name" value="RRM_SF"/>
    <property type="match status" value="1"/>
</dbReference>
<dbReference type="GO" id="GO:0005634">
    <property type="term" value="C:nucleus"/>
    <property type="evidence" value="ECO:0007669"/>
    <property type="project" value="TreeGrafter"/>
</dbReference>
<name>A0A2V0P1E5_9CHLO</name>
<evidence type="ECO:0000313" key="5">
    <source>
        <dbReference type="EMBL" id="GBF93684.1"/>
    </source>
</evidence>
<sequence length="146" mass="16932">MPKLYSKYTLFVENLASATRSVDLRHELERAGKVLEVVRDRSSRTALVEFDKADDAEYAWKKFDGFRFDGREWRIEWATYEDFKFFDKDWTEGGLDSKRGRSRSRSASRSPPYTPRDGERRPRSPSAAKGPFSDGGRGRSPSPRRD</sequence>
<keyword evidence="1 2" id="KW-0694">RNA-binding</keyword>
<evidence type="ECO:0000259" key="4">
    <source>
        <dbReference type="PROSITE" id="PS50102"/>
    </source>
</evidence>
<dbReference type="Pfam" id="PF00076">
    <property type="entry name" value="RRM_1"/>
    <property type="match status" value="1"/>
</dbReference>
<dbReference type="STRING" id="307507.A0A2V0P1E5"/>